<keyword evidence="1" id="KW-0472">Membrane</keyword>
<dbReference type="RefSeq" id="WP_302909119.1">
    <property type="nucleotide sequence ID" value="NZ_JAUMIS010000001.1"/>
</dbReference>
<protein>
    <submittedName>
        <fullName evidence="2">Acetylornithine deacetylase</fullName>
    </submittedName>
</protein>
<name>A0ABT8VYQ8_9GAMM</name>
<sequence length="415" mass="45078">MLRLLKWLVVLGLVGVAAFKAGVWWLADQRAADARTALEPLGVFDRGTIRSGLEGQLVLSNASWQDFRLTSPLAIGRFEFDAGSPLELIEALMDPASLSGGWTLQAEGLEMSLTSPMLRNWVTDETVAQASLPPLFVLSCSEDPNQPISSQDLMNIGIPGLTGGELLMHQRPDGLLIELNTAGTGSIEIDWPGARFQPHDPEAVLDSSSQLITVTLRDSGLMRRISAYCSERAGIEPADWARRTVQVLEGALKARGLLPSDQFEALYRQWLLDGGEVTAVLRPDGEFAGIPVYPAGVAGPGWDVTYNSAVVPDVYLQKTQAPAAPVSRAAVPVVESGESAREQRWYAQSLETADRWIGHTVRVTLSNDNVVEGRLVKVGERELEVARKVGGGEVAYPMLIRAVTGFEVWRRGQTQ</sequence>
<proteinExistence type="predicted"/>
<accession>A0ABT8VYQ8</accession>
<reference evidence="2" key="1">
    <citation type="submission" date="2023-07" db="EMBL/GenBank/DDBJ databases">
        <title>Marinobacter sp. chi1 genome sequencing and assembly.</title>
        <authorList>
            <person name="Park S."/>
        </authorList>
    </citation>
    <scope>NUCLEOTIDE SEQUENCE</scope>
    <source>
        <strain evidence="2">Chi1</strain>
    </source>
</reference>
<gene>
    <name evidence="2" type="ORF">QVZ43_05135</name>
</gene>
<keyword evidence="1" id="KW-1133">Transmembrane helix</keyword>
<dbReference type="EMBL" id="JAUMIS010000001">
    <property type="protein sequence ID" value="MDO3721095.1"/>
    <property type="molecule type" value="Genomic_DNA"/>
</dbReference>
<keyword evidence="1" id="KW-0812">Transmembrane</keyword>
<feature type="transmembrane region" description="Helical" evidence="1">
    <location>
        <begin position="7"/>
        <end position="27"/>
    </location>
</feature>
<evidence type="ECO:0000256" key="1">
    <source>
        <dbReference type="SAM" id="Phobius"/>
    </source>
</evidence>
<evidence type="ECO:0000313" key="3">
    <source>
        <dbReference type="Proteomes" id="UP001168640"/>
    </source>
</evidence>
<organism evidence="2 3">
    <name type="scientific">Marinobacter suaedae</name>
    <dbReference type="NCBI Taxonomy" id="3057675"/>
    <lineage>
        <taxon>Bacteria</taxon>
        <taxon>Pseudomonadati</taxon>
        <taxon>Pseudomonadota</taxon>
        <taxon>Gammaproteobacteria</taxon>
        <taxon>Pseudomonadales</taxon>
        <taxon>Marinobacteraceae</taxon>
        <taxon>Marinobacter</taxon>
    </lineage>
</organism>
<evidence type="ECO:0000313" key="2">
    <source>
        <dbReference type="EMBL" id="MDO3721095.1"/>
    </source>
</evidence>
<dbReference type="CDD" id="cd00600">
    <property type="entry name" value="Sm_like"/>
    <property type="match status" value="1"/>
</dbReference>
<dbReference type="Proteomes" id="UP001168640">
    <property type="component" value="Unassembled WGS sequence"/>
</dbReference>
<comment type="caution">
    <text evidence="2">The sequence shown here is derived from an EMBL/GenBank/DDBJ whole genome shotgun (WGS) entry which is preliminary data.</text>
</comment>
<keyword evidence="3" id="KW-1185">Reference proteome</keyword>